<name>A0ABY3VMM4_9MYCO</name>
<evidence type="ECO:0000259" key="2">
    <source>
        <dbReference type="Pfam" id="PF05305"/>
    </source>
</evidence>
<sequence>MRSVVIGLALMLPLSVVAITAPCAGADAVDASFLKALESKQITFASGQAAVVAGHQVCDALDSGRASSDVANDVMQQSGLDGYHAGFFVGVSIAAFCPRHTGA</sequence>
<feature type="signal peptide" evidence="1">
    <location>
        <begin position="1"/>
        <end position="18"/>
    </location>
</feature>
<evidence type="ECO:0000313" key="3">
    <source>
        <dbReference type="EMBL" id="UMB68462.1"/>
    </source>
</evidence>
<dbReference type="Pfam" id="PF05305">
    <property type="entry name" value="DUF732"/>
    <property type="match status" value="1"/>
</dbReference>
<dbReference type="RefSeq" id="WP_240259098.1">
    <property type="nucleotide sequence ID" value="NZ_CP092488.2"/>
</dbReference>
<dbReference type="EMBL" id="CP092488">
    <property type="protein sequence ID" value="UMB68462.1"/>
    <property type="molecule type" value="Genomic_DNA"/>
</dbReference>
<feature type="chain" id="PRO_5047272205" evidence="1">
    <location>
        <begin position="19"/>
        <end position="103"/>
    </location>
</feature>
<organism evidence="3 4">
    <name type="scientific">Mycobacterium paraterrae</name>
    <dbReference type="NCBI Taxonomy" id="577492"/>
    <lineage>
        <taxon>Bacteria</taxon>
        <taxon>Bacillati</taxon>
        <taxon>Actinomycetota</taxon>
        <taxon>Actinomycetes</taxon>
        <taxon>Mycobacteriales</taxon>
        <taxon>Mycobacteriaceae</taxon>
        <taxon>Mycobacterium</taxon>
    </lineage>
</organism>
<reference evidence="3" key="1">
    <citation type="submission" date="2022-08" db="EMBL/GenBank/DDBJ databases">
        <title>Whole genome sequencing of non-tuberculosis mycobacteria type-strains.</title>
        <authorList>
            <person name="Igarashi Y."/>
            <person name="Osugi A."/>
            <person name="Mitarai S."/>
        </authorList>
    </citation>
    <scope>NUCLEOTIDE SEQUENCE</scope>
    <source>
        <strain evidence="3">DSM 45127</strain>
    </source>
</reference>
<dbReference type="Proteomes" id="UP001055336">
    <property type="component" value="Chromosome"/>
</dbReference>
<accession>A0ABY3VMM4</accession>
<keyword evidence="1" id="KW-0732">Signal</keyword>
<evidence type="ECO:0000313" key="4">
    <source>
        <dbReference type="Proteomes" id="UP001055336"/>
    </source>
</evidence>
<feature type="domain" description="DUF732" evidence="2">
    <location>
        <begin position="30"/>
        <end position="98"/>
    </location>
</feature>
<proteinExistence type="predicted"/>
<keyword evidence="4" id="KW-1185">Reference proteome</keyword>
<evidence type="ECO:0000256" key="1">
    <source>
        <dbReference type="SAM" id="SignalP"/>
    </source>
</evidence>
<dbReference type="InterPro" id="IPR007969">
    <property type="entry name" value="DUF732"/>
</dbReference>
<gene>
    <name evidence="3" type="ORF">MKK62_18855</name>
</gene>
<protein>
    <submittedName>
        <fullName evidence="3">DUF732 domain-containing protein</fullName>
    </submittedName>
</protein>